<reference evidence="1 2" key="1">
    <citation type="submission" date="2018-11" db="EMBL/GenBank/DDBJ databases">
        <authorList>
            <consortium name="Pathogen Informatics"/>
        </authorList>
    </citation>
    <scope>NUCLEOTIDE SEQUENCE [LARGE SCALE GENOMIC DNA]</scope>
    <source>
        <strain evidence="1 2">Zambia</strain>
    </source>
</reference>
<evidence type="ECO:0000313" key="1">
    <source>
        <dbReference type="EMBL" id="VDO63526.1"/>
    </source>
</evidence>
<accession>A0A3P7WRT6</accession>
<proteinExistence type="predicted"/>
<evidence type="ECO:0000313" key="2">
    <source>
        <dbReference type="Proteomes" id="UP000277204"/>
    </source>
</evidence>
<name>A0A3P7WRT6_9TREM</name>
<sequence>MDYEFKKESLNLPNIIHSLTPVDAMKSQNPIKSYRKNICTSKKVLWSNLADDNYNEVIGTYYTGRLAELEYTHMNKVNDYWLSRMNEGQSCNYPVCLSDIIRGPALEATSWPSIKSAIRLRPSKNDMLLVEDPNTGISKWLINPHTTDYLVGSASLAAFSDITHNLSGDQTIQPSFKSPFHQSKQISLLELSKDWNQCEAGFHVLVDELFRFWQHYQPGWSYK</sequence>
<keyword evidence="2" id="KW-1185">Reference proteome</keyword>
<protein>
    <submittedName>
        <fullName evidence="1">Uncharacterized protein</fullName>
    </submittedName>
</protein>
<gene>
    <name evidence="1" type="ORF">SMRZ_LOCUS4866</name>
</gene>
<dbReference type="EMBL" id="UZAI01001594">
    <property type="protein sequence ID" value="VDO63526.1"/>
    <property type="molecule type" value="Genomic_DNA"/>
</dbReference>
<organism evidence="1 2">
    <name type="scientific">Schistosoma margrebowiei</name>
    <dbReference type="NCBI Taxonomy" id="48269"/>
    <lineage>
        <taxon>Eukaryota</taxon>
        <taxon>Metazoa</taxon>
        <taxon>Spiralia</taxon>
        <taxon>Lophotrochozoa</taxon>
        <taxon>Platyhelminthes</taxon>
        <taxon>Trematoda</taxon>
        <taxon>Digenea</taxon>
        <taxon>Strigeidida</taxon>
        <taxon>Schistosomatoidea</taxon>
        <taxon>Schistosomatidae</taxon>
        <taxon>Schistosoma</taxon>
    </lineage>
</organism>
<dbReference type="Proteomes" id="UP000277204">
    <property type="component" value="Unassembled WGS sequence"/>
</dbReference>
<dbReference type="AlphaFoldDB" id="A0A3P7WRT6"/>